<feature type="compositionally biased region" description="Low complexity" evidence="1">
    <location>
        <begin position="241"/>
        <end position="261"/>
    </location>
</feature>
<feature type="domain" description="PH-like" evidence="2">
    <location>
        <begin position="959"/>
        <end position="1056"/>
    </location>
</feature>
<organism evidence="3 4">
    <name type="scientific">Leishmania enriettii</name>
    <dbReference type="NCBI Taxonomy" id="5663"/>
    <lineage>
        <taxon>Eukaryota</taxon>
        <taxon>Discoba</taxon>
        <taxon>Euglenozoa</taxon>
        <taxon>Kinetoplastea</taxon>
        <taxon>Metakinetoplastina</taxon>
        <taxon>Trypanosomatida</taxon>
        <taxon>Trypanosomatidae</taxon>
        <taxon>Leishmaniinae</taxon>
        <taxon>Leishmania</taxon>
    </lineage>
</organism>
<dbReference type="GeneID" id="94173763"/>
<feature type="compositionally biased region" description="Low complexity" evidence="1">
    <location>
        <begin position="167"/>
        <end position="184"/>
    </location>
</feature>
<protein>
    <recommendedName>
        <fullName evidence="2">PH-like domain-containing protein</fullName>
    </recommendedName>
</protein>
<feature type="region of interest" description="Disordered" evidence="1">
    <location>
        <begin position="23"/>
        <end position="47"/>
    </location>
</feature>
<feature type="region of interest" description="Disordered" evidence="1">
    <location>
        <begin position="148"/>
        <end position="223"/>
    </location>
</feature>
<feature type="compositionally biased region" description="Polar residues" evidence="1">
    <location>
        <begin position="23"/>
        <end position="36"/>
    </location>
</feature>
<dbReference type="EMBL" id="JAFHKP010000007">
    <property type="protein sequence ID" value="KAG5485230.1"/>
    <property type="molecule type" value="Genomic_DNA"/>
</dbReference>
<dbReference type="InterPro" id="IPR057608">
    <property type="entry name" value="PH_2_kinetoplastids"/>
</dbReference>
<keyword evidence="4" id="KW-1185">Reference proteome</keyword>
<feature type="compositionally biased region" description="Low complexity" evidence="1">
    <location>
        <begin position="674"/>
        <end position="683"/>
    </location>
</feature>
<sequence length="1060" mass="111638">MPIGADSSVSDSIAYLQDFVNRSGSSSRLVPTQGSPDTLRPGLPKPPAVERCSPPNISILSHNSSSALPLGVRGRLWRDGGGEDGCGSVGADEAYSANSRLGTTKTFVYSANDWRNDGVLSGASLLQRSRAAAASATAGYSPHIREAASAEEGRVGQSHLPSFLNHSSASRSAGSAGFAGPSSGTMFRYGKDSAAPPSSSRRNLHLHSGGAGGGRWAASPPPRASVWEWRGASSFSPPPLYRRTTAATATTPAPLGWRRSSVPPPPVSGRGSSLSSLLWGWGDHSGEGTHGSIATAASPVPPESQRYREKYSWEEGSARGSYVDDAPASHPMPPALPASYAPPVGSAPRRGAAYEEVKEEGSSQPSSPPLRRPPLAPSAAGAASATTPPTLSDDRDVHPAQPLELIGGRNPDEHATNVHRIAHYLKDYYAREAGETERGVESLSAEDVAGLAQCFYVDLYRTVRQARQAAGLETSSFLLEDPTESVIASVARASPPPPPQSERQVAYTPPQGAAALGRSASPSVPRRPSAAPKSQGGMERTDARELRNAEVQAPPVAAPTSLPLAVTACASRQPSDNAALPSQPFVSAWAQDQQRRVTAFGAQHRLPNGSATSDVGPTYRAPNSQLAFSGGGSHPVQIITARLPAFRNDDATAAGDGSPEQANRRPSTTSPVLRASAGATSASRAHEEARTRESPSTPTAAGCSALPHSFDTANSEAASSLALAAMRSPPYRHSRRVVGAAGAATSPVTVQHHRLPSSQPKMNFGVSQHPPFSAPNGFVAALAGPSALPRIHHRQGDTNQRGQHHRNERQHMPLQASGRQKHVRDGFVDNSSSSGSSEGSHDDGEKRGRDGCKGPGDATGRATLAAAQEPSSGVVKRPLKELMPLLRSRGTLMVKHIHHSRRPHLRHFQILDCMVAYCGSEVLMPHLTWAPPAEARRHDRLPRAKRSKHGAPLPTGLSFSQQEVPYATALNLIHLEAVYVGIGSGIAEAHMTLFRRARGGSSGGDAVVLDHLGRPVANGMCAVFVFASRPVAVSFLREDDRQVWVGAMMSVVERNRTVKA</sequence>
<feature type="domain" description="PH-like" evidence="2">
    <location>
        <begin position="866"/>
        <end position="937"/>
    </location>
</feature>
<evidence type="ECO:0000256" key="1">
    <source>
        <dbReference type="SAM" id="MobiDB-lite"/>
    </source>
</evidence>
<feature type="compositionally biased region" description="Polar residues" evidence="1">
    <location>
        <begin position="660"/>
        <end position="671"/>
    </location>
</feature>
<feature type="compositionally biased region" description="Low complexity" evidence="1">
    <location>
        <begin position="518"/>
        <end position="532"/>
    </location>
</feature>
<feature type="region of interest" description="Disordered" evidence="1">
    <location>
        <begin position="490"/>
        <end position="543"/>
    </location>
</feature>
<feature type="compositionally biased region" description="Low complexity" evidence="1">
    <location>
        <begin position="268"/>
        <end position="282"/>
    </location>
</feature>
<feature type="compositionally biased region" description="Basic and acidic residues" evidence="1">
    <location>
        <begin position="684"/>
        <end position="693"/>
    </location>
</feature>
<feature type="compositionally biased region" description="Basic and acidic residues" evidence="1">
    <location>
        <begin position="352"/>
        <end position="361"/>
    </location>
</feature>
<accession>A0A836HYJ6</accession>
<feature type="compositionally biased region" description="Low complexity" evidence="1">
    <location>
        <begin position="377"/>
        <end position="391"/>
    </location>
</feature>
<feature type="region of interest" description="Disordered" evidence="1">
    <location>
        <begin position="649"/>
        <end position="708"/>
    </location>
</feature>
<feature type="compositionally biased region" description="Pro residues" evidence="1">
    <location>
        <begin position="366"/>
        <end position="376"/>
    </location>
</feature>
<dbReference type="AlphaFoldDB" id="A0A836HYJ6"/>
<dbReference type="RefSeq" id="XP_067695494.1">
    <property type="nucleotide sequence ID" value="XM_067838253.1"/>
</dbReference>
<feature type="compositionally biased region" description="Basic and acidic residues" evidence="1">
    <location>
        <begin position="839"/>
        <end position="852"/>
    </location>
</feature>
<feature type="region of interest" description="Disordered" evidence="1">
    <location>
        <begin position="790"/>
        <end position="876"/>
    </location>
</feature>
<gene>
    <name evidence="3" type="ORF">CUR178_06590</name>
</gene>
<proteinExistence type="predicted"/>
<dbReference type="KEGG" id="lenr:94173763"/>
<evidence type="ECO:0000313" key="4">
    <source>
        <dbReference type="Proteomes" id="UP000674179"/>
    </source>
</evidence>
<dbReference type="Pfam" id="PF25406">
    <property type="entry name" value="PH_31"/>
    <property type="match status" value="2"/>
</dbReference>
<feature type="compositionally biased region" description="Basic and acidic residues" evidence="1">
    <location>
        <begin position="305"/>
        <end position="317"/>
    </location>
</feature>
<comment type="caution">
    <text evidence="3">The sequence shown here is derived from an EMBL/GenBank/DDBJ whole genome shotgun (WGS) entry which is preliminary data.</text>
</comment>
<dbReference type="OrthoDB" id="243206at2759"/>
<evidence type="ECO:0000259" key="2">
    <source>
        <dbReference type="Pfam" id="PF25406"/>
    </source>
</evidence>
<dbReference type="Proteomes" id="UP000674179">
    <property type="component" value="Chromosome 7"/>
</dbReference>
<reference evidence="3 4" key="1">
    <citation type="submission" date="2021-02" db="EMBL/GenBank/DDBJ databases">
        <title>Leishmania (Mundinia) enrietti genome sequencing and assembly.</title>
        <authorList>
            <person name="Almutairi H."/>
            <person name="Gatherer D."/>
        </authorList>
    </citation>
    <scope>NUCLEOTIDE SEQUENCE [LARGE SCALE GENOMIC DNA]</scope>
    <source>
        <strain evidence="3">CUR178</strain>
    </source>
</reference>
<feature type="compositionally biased region" description="Low complexity" evidence="1">
    <location>
        <begin position="828"/>
        <end position="838"/>
    </location>
</feature>
<evidence type="ECO:0000313" key="3">
    <source>
        <dbReference type="EMBL" id="KAG5485230.1"/>
    </source>
</evidence>
<feature type="region of interest" description="Disordered" evidence="1">
    <location>
        <begin position="238"/>
        <end position="415"/>
    </location>
</feature>
<name>A0A836HYJ6_LEIEN</name>